<feature type="compositionally biased region" description="Pro residues" evidence="3">
    <location>
        <begin position="176"/>
        <end position="189"/>
    </location>
</feature>
<dbReference type="Pfam" id="PF01207">
    <property type="entry name" value="Dus"/>
    <property type="match status" value="1"/>
</dbReference>
<comment type="caution">
    <text evidence="5">The sequence shown here is derived from an EMBL/GenBank/DDBJ whole genome shotgun (WGS) entry which is preliminary data.</text>
</comment>
<evidence type="ECO:0000256" key="1">
    <source>
        <dbReference type="ARBA" id="ARBA00022857"/>
    </source>
</evidence>
<reference evidence="5 6" key="1">
    <citation type="submission" date="2024-03" db="EMBL/GenBank/DDBJ databases">
        <title>Aureococcus anophagefferens CCMP1851 and Kratosvirus quantuckense: Draft genome of a second virus-susceptible host strain in the model system.</title>
        <authorList>
            <person name="Chase E."/>
            <person name="Truchon A.R."/>
            <person name="Schepens W."/>
            <person name="Wilhelm S.W."/>
        </authorList>
    </citation>
    <scope>NUCLEOTIDE SEQUENCE [LARGE SCALE GENOMIC DNA]</scope>
    <source>
        <strain evidence="5 6">CCMP1851</strain>
    </source>
</reference>
<organism evidence="5 6">
    <name type="scientific">Aureococcus anophagefferens</name>
    <name type="common">Harmful bloom alga</name>
    <dbReference type="NCBI Taxonomy" id="44056"/>
    <lineage>
        <taxon>Eukaryota</taxon>
        <taxon>Sar</taxon>
        <taxon>Stramenopiles</taxon>
        <taxon>Ochrophyta</taxon>
        <taxon>Pelagophyceae</taxon>
        <taxon>Pelagomonadales</taxon>
        <taxon>Pelagomonadaceae</taxon>
        <taxon>Aureococcus</taxon>
    </lineage>
</organism>
<evidence type="ECO:0000313" key="5">
    <source>
        <dbReference type="EMBL" id="KAK7248774.1"/>
    </source>
</evidence>
<feature type="domain" description="DUS-like FMN-binding" evidence="4">
    <location>
        <begin position="285"/>
        <end position="414"/>
    </location>
</feature>
<dbReference type="PANTHER" id="PTHR11082:SF5">
    <property type="entry name" value="TRNA-DIHYDROURIDINE(16_17) SYNTHASE [NAD(P)(+)]-LIKE"/>
    <property type="match status" value="1"/>
</dbReference>
<dbReference type="EMBL" id="JBBJCI010000086">
    <property type="protein sequence ID" value="KAK7248774.1"/>
    <property type="molecule type" value="Genomic_DNA"/>
</dbReference>
<feature type="compositionally biased region" description="Low complexity" evidence="3">
    <location>
        <begin position="143"/>
        <end position="158"/>
    </location>
</feature>
<feature type="compositionally biased region" description="Low complexity" evidence="3">
    <location>
        <begin position="608"/>
        <end position="633"/>
    </location>
</feature>
<feature type="region of interest" description="Disordered" evidence="3">
    <location>
        <begin position="600"/>
        <end position="642"/>
    </location>
</feature>
<dbReference type="SUPFAM" id="SSF51395">
    <property type="entry name" value="FMN-linked oxidoreductases"/>
    <property type="match status" value="1"/>
</dbReference>
<keyword evidence="2" id="KW-0520">NAD</keyword>
<dbReference type="Gene3D" id="3.20.20.70">
    <property type="entry name" value="Aldolase class I"/>
    <property type="match status" value="1"/>
</dbReference>
<keyword evidence="6" id="KW-1185">Reference proteome</keyword>
<feature type="region of interest" description="Disordered" evidence="3">
    <location>
        <begin position="174"/>
        <end position="287"/>
    </location>
</feature>
<protein>
    <submittedName>
        <fullName evidence="5">tRNA-dihydrouridine synthase</fullName>
    </submittedName>
</protein>
<dbReference type="PANTHER" id="PTHR11082">
    <property type="entry name" value="TRNA-DIHYDROURIDINE SYNTHASE"/>
    <property type="match status" value="1"/>
</dbReference>
<evidence type="ECO:0000256" key="2">
    <source>
        <dbReference type="ARBA" id="ARBA00023027"/>
    </source>
</evidence>
<keyword evidence="1" id="KW-0521">NADP</keyword>
<evidence type="ECO:0000313" key="6">
    <source>
        <dbReference type="Proteomes" id="UP001363151"/>
    </source>
</evidence>
<feature type="compositionally biased region" description="Low complexity" evidence="3">
    <location>
        <begin position="233"/>
        <end position="243"/>
    </location>
</feature>
<feature type="compositionally biased region" description="Basic and acidic residues" evidence="3">
    <location>
        <begin position="250"/>
        <end position="264"/>
    </location>
</feature>
<gene>
    <name evidence="5" type="ORF">SO694_00041118</name>
</gene>
<proteinExistence type="predicted"/>
<dbReference type="InterPro" id="IPR035587">
    <property type="entry name" value="DUS-like_FMN-bd"/>
</dbReference>
<sequence length="642" mass="67085">MANALDDALADSYMKRDVSEEGVGAVLQQTAFSVGWQVPGLRDDLRARVRSGAKAKASKRVATASASIAAAVESAGDAIENAEERAAAQPETLSDYVFGVQGKPEDAPAPSYSDAAYAAVFGAAAAPRPRPRRRRTRTPPTPRSSAAEAPEAPPAEAAAPRRRLAVLVATVFGAAPEPPAPPPAPPPAGPERDEDGASGVEATALPSPSNARRFVGFNGASSSPRKTSRQRKAAAATFGAAPRARARARWARDGSDDRGRRVERAAGAPSCVSRSRPARPPGREGATGAWLQEDWALCRAMVAAAAAAVPETFAVTVKLRVQYDAAGARRRRATVASRNALVAAGARLVALHARTRGRVDARRARATASGADLAVVLSNGNVRSSADVAANLAATGAAGVMVAEQLLRDPSLFAPAPRRPEALLGEYLDLLLDLERRAAGPRDDGSTRGKDGAVTRAASRGAPRYSNWWANVDVVKTRARSASSRATGPTRDAQRNTFPQATGACLWGLGDVVAQSATRKGDDAVGAPRLARAVTFGCVVHAPIAHVHYEFLESFVQRLKVPSGRVPLVKLVMEQFAYWGYFSNAFYHFAMATMEGERRAPRATASATGSGRPWSRSGPSGSPSSTSTSASRPCGTSQGSKG</sequence>
<feature type="region of interest" description="Disordered" evidence="3">
    <location>
        <begin position="123"/>
        <end position="160"/>
    </location>
</feature>
<dbReference type="Proteomes" id="UP001363151">
    <property type="component" value="Unassembled WGS sequence"/>
</dbReference>
<name>A0ABR1G751_AURAN</name>
<evidence type="ECO:0000256" key="3">
    <source>
        <dbReference type="SAM" id="MobiDB-lite"/>
    </source>
</evidence>
<accession>A0ABR1G751</accession>
<dbReference type="InterPro" id="IPR013785">
    <property type="entry name" value="Aldolase_TIM"/>
</dbReference>
<evidence type="ECO:0000259" key="4">
    <source>
        <dbReference type="Pfam" id="PF01207"/>
    </source>
</evidence>